<dbReference type="KEGG" id="hir:HETIRDRAFT_457302"/>
<evidence type="ECO:0000313" key="1">
    <source>
        <dbReference type="EMBL" id="ETW85360.1"/>
    </source>
</evidence>
<protein>
    <submittedName>
        <fullName evidence="1">Uncharacterized protein</fullName>
    </submittedName>
</protein>
<reference evidence="1 2" key="1">
    <citation type="journal article" date="2012" name="New Phytol.">
        <title>Insight into trade-off between wood decay and parasitism from the genome of a fungal forest pathogen.</title>
        <authorList>
            <person name="Olson A."/>
            <person name="Aerts A."/>
            <person name="Asiegbu F."/>
            <person name="Belbahri L."/>
            <person name="Bouzid O."/>
            <person name="Broberg A."/>
            <person name="Canback B."/>
            <person name="Coutinho P.M."/>
            <person name="Cullen D."/>
            <person name="Dalman K."/>
            <person name="Deflorio G."/>
            <person name="van Diepen L.T."/>
            <person name="Dunand C."/>
            <person name="Duplessis S."/>
            <person name="Durling M."/>
            <person name="Gonthier P."/>
            <person name="Grimwood J."/>
            <person name="Fossdal C.G."/>
            <person name="Hansson D."/>
            <person name="Henrissat B."/>
            <person name="Hietala A."/>
            <person name="Himmelstrand K."/>
            <person name="Hoffmeister D."/>
            <person name="Hogberg N."/>
            <person name="James T.Y."/>
            <person name="Karlsson M."/>
            <person name="Kohler A."/>
            <person name="Kues U."/>
            <person name="Lee Y.H."/>
            <person name="Lin Y.C."/>
            <person name="Lind M."/>
            <person name="Lindquist E."/>
            <person name="Lombard V."/>
            <person name="Lucas S."/>
            <person name="Lunden K."/>
            <person name="Morin E."/>
            <person name="Murat C."/>
            <person name="Park J."/>
            <person name="Raffaello T."/>
            <person name="Rouze P."/>
            <person name="Salamov A."/>
            <person name="Schmutz J."/>
            <person name="Solheim H."/>
            <person name="Stahlberg J."/>
            <person name="Velez H."/>
            <person name="de Vries R.P."/>
            <person name="Wiebenga A."/>
            <person name="Woodward S."/>
            <person name="Yakovlev I."/>
            <person name="Garbelotto M."/>
            <person name="Martin F."/>
            <person name="Grigoriev I.V."/>
            <person name="Stenlid J."/>
        </authorList>
    </citation>
    <scope>NUCLEOTIDE SEQUENCE [LARGE SCALE GENOMIC DNA]</scope>
    <source>
        <strain evidence="1 2">TC 32-1</strain>
    </source>
</reference>
<dbReference type="InParanoid" id="W4KJ76"/>
<dbReference type="RefSeq" id="XP_009542225.1">
    <property type="nucleotide sequence ID" value="XM_009543930.1"/>
</dbReference>
<evidence type="ECO:0000313" key="2">
    <source>
        <dbReference type="Proteomes" id="UP000030671"/>
    </source>
</evidence>
<keyword evidence="2" id="KW-1185">Reference proteome</keyword>
<dbReference type="EMBL" id="KI925455">
    <property type="protein sequence ID" value="ETW85360.1"/>
    <property type="molecule type" value="Genomic_DNA"/>
</dbReference>
<dbReference type="Proteomes" id="UP000030671">
    <property type="component" value="Unassembled WGS sequence"/>
</dbReference>
<name>W4KJ76_HETIT</name>
<dbReference type="OrthoDB" id="3218963at2759"/>
<sequence length="361" mass="41811">MSKTRRITHCGYSSARSRNRAASERVLVFPGAPLLPTELIYEITTLALSDYLTDLFISPHSILEWDGITVLLQSTSQIRSCTMKLLGFLDKETFINDKDRVSRMANYFPVLSPLRQLSRLAYCTPQAAFTPPKPKFLDDRAIRRPITRFPRMAGFVLQNFARTQVFVKRGMRCIRIREATYVLEQLRTFRDDYMAVHAVVRGALLGRVVEQLVERLGVWQRMLAIELTVRPFFQQISFIEELRHMLDLAQPIPPHMLATTVPFPPQSQIPAYVRIHEMLSTFFEVERKQLPSVTKEELGRVWFFTTLRYLRSGPSGEFGALLSKLLRCCIRPLFSPDDRALYFDENFDFEQDGLYGHFISD</sequence>
<dbReference type="HOGENOM" id="CLU_767388_0_0_1"/>
<accession>W4KJ76</accession>
<proteinExistence type="predicted"/>
<dbReference type="GeneID" id="20676812"/>
<gene>
    <name evidence="1" type="ORF">HETIRDRAFT_457302</name>
</gene>
<organism evidence="1 2">
    <name type="scientific">Heterobasidion irregulare (strain TC 32-1)</name>
    <dbReference type="NCBI Taxonomy" id="747525"/>
    <lineage>
        <taxon>Eukaryota</taxon>
        <taxon>Fungi</taxon>
        <taxon>Dikarya</taxon>
        <taxon>Basidiomycota</taxon>
        <taxon>Agaricomycotina</taxon>
        <taxon>Agaricomycetes</taxon>
        <taxon>Russulales</taxon>
        <taxon>Bondarzewiaceae</taxon>
        <taxon>Heterobasidion</taxon>
        <taxon>Heterobasidion annosum species complex</taxon>
    </lineage>
</organism>
<dbReference type="AlphaFoldDB" id="W4KJ76"/>